<feature type="transmembrane region" description="Helical" evidence="1">
    <location>
        <begin position="20"/>
        <end position="37"/>
    </location>
</feature>
<proteinExistence type="predicted"/>
<evidence type="ECO:0000256" key="1">
    <source>
        <dbReference type="SAM" id="Phobius"/>
    </source>
</evidence>
<keyword evidence="3" id="KW-1185">Reference proteome</keyword>
<dbReference type="eggNOG" id="ENOG5032WNM">
    <property type="taxonomic scope" value="Bacteria"/>
</dbReference>
<dbReference type="AlphaFoldDB" id="F9U5G8"/>
<feature type="transmembrane region" description="Helical" evidence="1">
    <location>
        <begin position="43"/>
        <end position="63"/>
    </location>
</feature>
<dbReference type="EMBL" id="AFWV01000001">
    <property type="protein sequence ID" value="EGV20391.1"/>
    <property type="molecule type" value="Genomic_DNA"/>
</dbReference>
<sequence length="154" mass="17173">MGSHRERPPLMICPGFSRRFAGFVGLTHLAAAAVIPLLGNASIWLLVLIPIALSALYIGYVDVLRRAPWSIHSVRWEPDGTWRIRFVSGAEREARLCPATFVSLPLVVLSFRLAVLHRRSLPVFADALDPDQLRRLRRQLRIEGAAGDRASDLT</sequence>
<keyword evidence="1" id="KW-0472">Membrane</keyword>
<evidence type="ECO:0000313" key="2">
    <source>
        <dbReference type="EMBL" id="EGV20391.1"/>
    </source>
</evidence>
<reference evidence="2 3" key="1">
    <citation type="submission" date="2011-06" db="EMBL/GenBank/DDBJ databases">
        <title>The draft genome of Thiocapsa marina 5811.</title>
        <authorList>
            <consortium name="US DOE Joint Genome Institute (JGI-PGF)"/>
            <person name="Lucas S."/>
            <person name="Han J."/>
            <person name="Cheng J.-F."/>
            <person name="Goodwin L."/>
            <person name="Pitluck S."/>
            <person name="Peters L."/>
            <person name="Land M.L."/>
            <person name="Hauser L."/>
            <person name="Vogl K."/>
            <person name="Liu Z."/>
            <person name="Imhoff J."/>
            <person name="Thiel V."/>
            <person name="Frigaard N.-U."/>
            <person name="Bryant D."/>
            <person name="Woyke T.J."/>
        </authorList>
    </citation>
    <scope>NUCLEOTIDE SEQUENCE [LARGE SCALE GENOMIC DNA]</scope>
    <source>
        <strain evidence="2 3">5811</strain>
    </source>
</reference>
<dbReference type="Pfam" id="PF07254">
    <property type="entry name" value="Cpta_toxin"/>
    <property type="match status" value="1"/>
</dbReference>
<dbReference type="InterPro" id="IPR009883">
    <property type="entry name" value="YgfX"/>
</dbReference>
<dbReference type="Proteomes" id="UP000005459">
    <property type="component" value="Unassembled WGS sequence"/>
</dbReference>
<gene>
    <name evidence="2" type="ORF">ThimaDRAFT_0169</name>
</gene>
<evidence type="ECO:0008006" key="4">
    <source>
        <dbReference type="Google" id="ProtNLM"/>
    </source>
</evidence>
<protein>
    <recommendedName>
        <fullName evidence="4">Toxin CptA</fullName>
    </recommendedName>
</protein>
<organism evidence="2 3">
    <name type="scientific">Thiocapsa marina 5811</name>
    <dbReference type="NCBI Taxonomy" id="768671"/>
    <lineage>
        <taxon>Bacteria</taxon>
        <taxon>Pseudomonadati</taxon>
        <taxon>Pseudomonadota</taxon>
        <taxon>Gammaproteobacteria</taxon>
        <taxon>Chromatiales</taxon>
        <taxon>Chromatiaceae</taxon>
        <taxon>Thiocapsa</taxon>
    </lineage>
</organism>
<dbReference type="STRING" id="768671.ThimaDRAFT_0169"/>
<accession>F9U5G8</accession>
<keyword evidence="1" id="KW-0812">Transmembrane</keyword>
<evidence type="ECO:0000313" key="3">
    <source>
        <dbReference type="Proteomes" id="UP000005459"/>
    </source>
</evidence>
<name>F9U5G8_9GAMM</name>
<keyword evidence="1" id="KW-1133">Transmembrane helix</keyword>
<dbReference type="RefSeq" id="WP_007191047.1">
    <property type="nucleotide sequence ID" value="NZ_AFWV01000001.1"/>
</dbReference>